<gene>
    <name evidence="2" type="ORF">GZ77_24065</name>
</gene>
<dbReference type="GO" id="GO:0005524">
    <property type="term" value="F:ATP binding"/>
    <property type="evidence" value="ECO:0007669"/>
    <property type="project" value="InterPro"/>
</dbReference>
<dbReference type="PROSITE" id="PS50011">
    <property type="entry name" value="PROTEIN_KINASE_DOM"/>
    <property type="match status" value="1"/>
</dbReference>
<dbReference type="InterPro" id="IPR008271">
    <property type="entry name" value="Ser/Thr_kinase_AS"/>
</dbReference>
<dbReference type="InterPro" id="IPR000719">
    <property type="entry name" value="Prot_kinase_dom"/>
</dbReference>
<dbReference type="PROSITE" id="PS00108">
    <property type="entry name" value="PROTEIN_KINASE_ST"/>
    <property type="match status" value="1"/>
</dbReference>
<dbReference type="InterPro" id="IPR011009">
    <property type="entry name" value="Kinase-like_dom_sf"/>
</dbReference>
<dbReference type="Proteomes" id="UP000028006">
    <property type="component" value="Unassembled WGS sequence"/>
</dbReference>
<dbReference type="eggNOG" id="COG0515">
    <property type="taxonomic scope" value="Bacteria"/>
</dbReference>
<dbReference type="SUPFAM" id="SSF56112">
    <property type="entry name" value="Protein kinase-like (PK-like)"/>
    <property type="match status" value="1"/>
</dbReference>
<dbReference type="GO" id="GO:0004672">
    <property type="term" value="F:protein kinase activity"/>
    <property type="evidence" value="ECO:0007669"/>
    <property type="project" value="InterPro"/>
</dbReference>
<dbReference type="EMBL" id="JOKG01000006">
    <property type="protein sequence ID" value="KEQ11602.1"/>
    <property type="molecule type" value="Genomic_DNA"/>
</dbReference>
<protein>
    <recommendedName>
        <fullName evidence="1">Protein kinase domain-containing protein</fullName>
    </recommendedName>
</protein>
<feature type="domain" description="Protein kinase" evidence="1">
    <location>
        <begin position="30"/>
        <end position="251"/>
    </location>
</feature>
<evidence type="ECO:0000313" key="2">
    <source>
        <dbReference type="EMBL" id="KEQ11602.1"/>
    </source>
</evidence>
<accession>A0A081MZH9</accession>
<dbReference type="RefSeq" id="WP_051790664.1">
    <property type="nucleotide sequence ID" value="NZ_JOKG01000006.1"/>
</dbReference>
<proteinExistence type="predicted"/>
<dbReference type="Gene3D" id="1.10.510.10">
    <property type="entry name" value="Transferase(Phosphotransferase) domain 1"/>
    <property type="match status" value="1"/>
</dbReference>
<evidence type="ECO:0000313" key="3">
    <source>
        <dbReference type="Proteomes" id="UP000028006"/>
    </source>
</evidence>
<comment type="caution">
    <text evidence="2">The sequence shown here is derived from an EMBL/GenBank/DDBJ whole genome shotgun (WGS) entry which is preliminary data.</text>
</comment>
<sequence>MITSSCWTVTGHYLNTAAEDAFADIDKVFNLTGERITDDRFSDVIKVNIEGTNYYVKRYTSGGKGLRRYLGRSRIRAEWENMLLFHQLGVPAAKVVAYGEQKSFTMLKRGVLITEEVRNTLDLAEVVYRDVDFLKSKQWMNSVIEQVASAAKKLHTNGFVHNDLKWRNILVTQEEHPRIALIDCPGGSKPLFPFLERSIVKDLACLDKKAKYHLSKSERMRFYKFYTSSKVITPKMKKQIRHVLSFFEGRE</sequence>
<dbReference type="Pfam" id="PF06293">
    <property type="entry name" value="Kdo"/>
    <property type="match status" value="1"/>
</dbReference>
<evidence type="ECO:0000259" key="1">
    <source>
        <dbReference type="PROSITE" id="PS50011"/>
    </source>
</evidence>
<keyword evidence="3" id="KW-1185">Reference proteome</keyword>
<name>A0A081MZH9_9GAMM</name>
<dbReference type="AlphaFoldDB" id="A0A081MZH9"/>
<reference evidence="2 3" key="1">
    <citation type="submission" date="2014-06" db="EMBL/GenBank/DDBJ databases">
        <title>Whole Genome Sequences of Three Symbiotic Endozoicomonas Bacteria.</title>
        <authorList>
            <person name="Neave M.J."/>
            <person name="Apprill A."/>
            <person name="Voolstra C.R."/>
        </authorList>
    </citation>
    <scope>NUCLEOTIDE SEQUENCE [LARGE SCALE GENOMIC DNA]</scope>
    <source>
        <strain evidence="2 3">LMG 24815</strain>
    </source>
</reference>
<organism evidence="2 3">
    <name type="scientific">Endozoicomonas montiporae</name>
    <dbReference type="NCBI Taxonomy" id="1027273"/>
    <lineage>
        <taxon>Bacteria</taxon>
        <taxon>Pseudomonadati</taxon>
        <taxon>Pseudomonadota</taxon>
        <taxon>Gammaproteobacteria</taxon>
        <taxon>Oceanospirillales</taxon>
        <taxon>Endozoicomonadaceae</taxon>
        <taxon>Endozoicomonas</taxon>
    </lineage>
</organism>